<gene>
    <name evidence="2" type="ORF">FTUN_6159</name>
</gene>
<dbReference type="AlphaFoldDB" id="A0A6M5YYG1"/>
<dbReference type="EMBL" id="CP053452">
    <property type="protein sequence ID" value="QJW98564.1"/>
    <property type="molecule type" value="Genomic_DNA"/>
</dbReference>
<reference evidence="3" key="1">
    <citation type="submission" date="2020-05" db="EMBL/GenBank/DDBJ databases">
        <title>Frigoriglobus tundricola gen. nov., sp. nov., a psychrotolerant cellulolytic planctomycete of the family Gemmataceae with two divergent copies of 16S rRNA gene.</title>
        <authorList>
            <person name="Kulichevskaya I.S."/>
            <person name="Ivanova A.A."/>
            <person name="Naumoff D.G."/>
            <person name="Beletsky A.V."/>
            <person name="Rijpstra W.I.C."/>
            <person name="Sinninghe Damste J.S."/>
            <person name="Mardanov A.V."/>
            <person name="Ravin N.V."/>
            <person name="Dedysh S.N."/>
        </authorList>
    </citation>
    <scope>NUCLEOTIDE SEQUENCE [LARGE SCALE GENOMIC DNA]</scope>
    <source>
        <strain evidence="3">PL17</strain>
    </source>
</reference>
<evidence type="ECO:0000313" key="3">
    <source>
        <dbReference type="Proteomes" id="UP000503447"/>
    </source>
</evidence>
<dbReference type="KEGG" id="ftj:FTUN_6159"/>
<dbReference type="Proteomes" id="UP000503447">
    <property type="component" value="Chromosome"/>
</dbReference>
<organism evidence="2 3">
    <name type="scientific">Frigoriglobus tundricola</name>
    <dbReference type="NCBI Taxonomy" id="2774151"/>
    <lineage>
        <taxon>Bacteria</taxon>
        <taxon>Pseudomonadati</taxon>
        <taxon>Planctomycetota</taxon>
        <taxon>Planctomycetia</taxon>
        <taxon>Gemmatales</taxon>
        <taxon>Gemmataceae</taxon>
        <taxon>Frigoriglobus</taxon>
    </lineage>
</organism>
<evidence type="ECO:0000313" key="2">
    <source>
        <dbReference type="EMBL" id="QJW98564.1"/>
    </source>
</evidence>
<feature type="compositionally biased region" description="Gly residues" evidence="1">
    <location>
        <begin position="1"/>
        <end position="14"/>
    </location>
</feature>
<feature type="region of interest" description="Disordered" evidence="1">
    <location>
        <begin position="1"/>
        <end position="73"/>
    </location>
</feature>
<sequence length="73" mass="7290">MRGGAVAGPYGGAGVATRSSGTVVGPAGGSRSAAAGSGSYTTGRDHDRLRRGRPGRDHARRGLGGARGRRPFK</sequence>
<proteinExistence type="predicted"/>
<keyword evidence="3" id="KW-1185">Reference proteome</keyword>
<protein>
    <submittedName>
        <fullName evidence="2">Uncharacterized protein</fullName>
    </submittedName>
</protein>
<evidence type="ECO:0000256" key="1">
    <source>
        <dbReference type="SAM" id="MobiDB-lite"/>
    </source>
</evidence>
<name>A0A6M5YYG1_9BACT</name>
<accession>A0A6M5YYG1</accession>
<feature type="compositionally biased region" description="Basic residues" evidence="1">
    <location>
        <begin position="49"/>
        <end position="73"/>
    </location>
</feature>
<feature type="compositionally biased region" description="Low complexity" evidence="1">
    <location>
        <begin position="29"/>
        <end position="39"/>
    </location>
</feature>